<feature type="transmembrane region" description="Helical" evidence="1">
    <location>
        <begin position="97"/>
        <end position="117"/>
    </location>
</feature>
<sequence length="118" mass="13248">PPPSNLEALQNVCNERYISWKTLARYFSGEDNCFVSGFYCSLYVFGTGMSQGLQLGLVIFPGGDFLQLVFGMVSSYWFGLFLAYTPISFYPKLSFPVLPRVVLKIVLTVINSSYLNIC</sequence>
<feature type="non-terminal residue" evidence="2">
    <location>
        <position position="1"/>
    </location>
</feature>
<reference evidence="2" key="1">
    <citation type="submission" date="2014-05" db="EMBL/GenBank/DDBJ databases">
        <title>The transcriptome of the halophilic microalga Tetraselmis sp. GSL018 isolated from the Great Salt Lake, Utah.</title>
        <authorList>
            <person name="Jinkerson R.E."/>
            <person name="D'Adamo S."/>
            <person name="Posewitz M.C."/>
        </authorList>
    </citation>
    <scope>NUCLEOTIDE SEQUENCE</scope>
    <source>
        <strain evidence="2">GSL018</strain>
    </source>
</reference>
<accession>A0A061SB59</accession>
<organism evidence="2">
    <name type="scientific">Tetraselmis sp. GSL018</name>
    <dbReference type="NCBI Taxonomy" id="582737"/>
    <lineage>
        <taxon>Eukaryota</taxon>
        <taxon>Viridiplantae</taxon>
        <taxon>Chlorophyta</taxon>
        <taxon>core chlorophytes</taxon>
        <taxon>Chlorodendrophyceae</taxon>
        <taxon>Chlorodendrales</taxon>
        <taxon>Chlorodendraceae</taxon>
        <taxon>Tetraselmis</taxon>
    </lineage>
</organism>
<keyword evidence="1" id="KW-0812">Transmembrane</keyword>
<feature type="transmembrane region" description="Helical" evidence="1">
    <location>
        <begin position="65"/>
        <end position="85"/>
    </location>
</feature>
<gene>
    <name evidence="2" type="ORF">TSPGSL018_7798</name>
</gene>
<evidence type="ECO:0000256" key="1">
    <source>
        <dbReference type="SAM" id="Phobius"/>
    </source>
</evidence>
<keyword evidence="1" id="KW-1133">Transmembrane helix</keyword>
<dbReference type="EMBL" id="GBEZ01003661">
    <property type="protein sequence ID" value="JAC81498.1"/>
    <property type="molecule type" value="Transcribed_RNA"/>
</dbReference>
<dbReference type="AlphaFoldDB" id="A0A061SB59"/>
<keyword evidence="1" id="KW-0472">Membrane</keyword>
<protein>
    <submittedName>
        <fullName evidence="2">Uncharacterized protein</fullName>
    </submittedName>
</protein>
<name>A0A061SB59_9CHLO</name>
<proteinExistence type="predicted"/>
<evidence type="ECO:0000313" key="2">
    <source>
        <dbReference type="EMBL" id="JAC81498.1"/>
    </source>
</evidence>